<proteinExistence type="predicted"/>
<reference evidence="1" key="1">
    <citation type="submission" date="2021-06" db="EMBL/GenBank/DDBJ databases">
        <authorList>
            <person name="Hodson N. C."/>
            <person name="Mongue J. A."/>
            <person name="Jaron S. K."/>
        </authorList>
    </citation>
    <scope>NUCLEOTIDE SEQUENCE</scope>
</reference>
<gene>
    <name evidence="1" type="ORF">AFUS01_LOCUS18179</name>
</gene>
<dbReference type="AlphaFoldDB" id="A0A8J2P806"/>
<accession>A0A8J2P806</accession>
<keyword evidence="2" id="KW-1185">Reference proteome</keyword>
<feature type="non-terminal residue" evidence="1">
    <location>
        <position position="1"/>
    </location>
</feature>
<comment type="caution">
    <text evidence="1">The sequence shown here is derived from an EMBL/GenBank/DDBJ whole genome shotgun (WGS) entry which is preliminary data.</text>
</comment>
<name>A0A8J2P806_9HEXA</name>
<protein>
    <submittedName>
        <fullName evidence="1">Uncharacterized protein</fullName>
    </submittedName>
</protein>
<evidence type="ECO:0000313" key="1">
    <source>
        <dbReference type="EMBL" id="CAG7729467.1"/>
    </source>
</evidence>
<dbReference type="Proteomes" id="UP000708208">
    <property type="component" value="Unassembled WGS sequence"/>
</dbReference>
<evidence type="ECO:0000313" key="2">
    <source>
        <dbReference type="Proteomes" id="UP000708208"/>
    </source>
</evidence>
<sequence>LTVSIQTVLRGSCIPDSHTGKFYFDEHS</sequence>
<organism evidence="1 2">
    <name type="scientific">Allacma fusca</name>
    <dbReference type="NCBI Taxonomy" id="39272"/>
    <lineage>
        <taxon>Eukaryota</taxon>
        <taxon>Metazoa</taxon>
        <taxon>Ecdysozoa</taxon>
        <taxon>Arthropoda</taxon>
        <taxon>Hexapoda</taxon>
        <taxon>Collembola</taxon>
        <taxon>Symphypleona</taxon>
        <taxon>Sminthuridae</taxon>
        <taxon>Allacma</taxon>
    </lineage>
</organism>
<dbReference type="EMBL" id="CAJVCH010178952">
    <property type="protein sequence ID" value="CAG7729467.1"/>
    <property type="molecule type" value="Genomic_DNA"/>
</dbReference>